<dbReference type="InterPro" id="IPR001387">
    <property type="entry name" value="Cro/C1-type_HTH"/>
</dbReference>
<name>A0ABQ2JCW6_9ACTN</name>
<dbReference type="InterPro" id="IPR010982">
    <property type="entry name" value="Lambda_DNA-bd_dom_sf"/>
</dbReference>
<dbReference type="InterPro" id="IPR043917">
    <property type="entry name" value="DUF5753"/>
</dbReference>
<dbReference type="Pfam" id="PF13560">
    <property type="entry name" value="HTH_31"/>
    <property type="match status" value="1"/>
</dbReference>
<dbReference type="PROSITE" id="PS50943">
    <property type="entry name" value="HTH_CROC1"/>
    <property type="match status" value="1"/>
</dbReference>
<keyword evidence="3" id="KW-1185">Reference proteome</keyword>
<sequence>MAANTGATFLRIMLGAELIRLRDKAGLSGEQAAKAARCAASTITNLEKGTTGFRRIAQFTDLLTAYGVDFEGQELLLDWYKNAKGDDWWTPNTSVLPSGMPVYLGLESGARILRPWCPNVVYGLLQTESYARALMESAKGADETTTDFIDGSVAVRANRKKLITEAGAELFCLMDESALRNVVGDADTMRGQYREIAELAKLPNVTVRIIPFSAPAYRVTSGGFTVLDFDRKDLPGPVVSMSTVTGTMQVVSKPRVVKQFARRIDFLAGGALPDHETPALLERYAREV</sequence>
<evidence type="ECO:0000259" key="1">
    <source>
        <dbReference type="PROSITE" id="PS50943"/>
    </source>
</evidence>
<organism evidence="2 3">
    <name type="scientific">Streptomyces kronopolitis</name>
    <dbReference type="NCBI Taxonomy" id="1612435"/>
    <lineage>
        <taxon>Bacteria</taxon>
        <taxon>Bacillati</taxon>
        <taxon>Actinomycetota</taxon>
        <taxon>Actinomycetes</taxon>
        <taxon>Kitasatosporales</taxon>
        <taxon>Streptomycetaceae</taxon>
        <taxon>Streptomyces</taxon>
    </lineage>
</organism>
<dbReference type="GeneID" id="301548587"/>
<reference evidence="3" key="1">
    <citation type="journal article" date="2019" name="Int. J. Syst. Evol. Microbiol.">
        <title>The Global Catalogue of Microorganisms (GCM) 10K type strain sequencing project: providing services to taxonomists for standard genome sequencing and annotation.</title>
        <authorList>
            <consortium name="The Broad Institute Genomics Platform"/>
            <consortium name="The Broad Institute Genome Sequencing Center for Infectious Disease"/>
            <person name="Wu L."/>
            <person name="Ma J."/>
        </authorList>
    </citation>
    <scope>NUCLEOTIDE SEQUENCE [LARGE SCALE GENOMIC DNA]</scope>
    <source>
        <strain evidence="3">CGMCC 4.7323</strain>
    </source>
</reference>
<comment type="caution">
    <text evidence="2">The sequence shown here is derived from an EMBL/GenBank/DDBJ whole genome shotgun (WGS) entry which is preliminary data.</text>
</comment>
<dbReference type="Pfam" id="PF19054">
    <property type="entry name" value="DUF5753"/>
    <property type="match status" value="1"/>
</dbReference>
<dbReference type="Gene3D" id="1.10.260.40">
    <property type="entry name" value="lambda repressor-like DNA-binding domains"/>
    <property type="match status" value="1"/>
</dbReference>
<dbReference type="RefSeq" id="WP_189097940.1">
    <property type="nucleotide sequence ID" value="NZ_BMND01000009.1"/>
</dbReference>
<dbReference type="SMART" id="SM00530">
    <property type="entry name" value="HTH_XRE"/>
    <property type="match status" value="1"/>
</dbReference>
<gene>
    <name evidence="2" type="ORF">GCM10012285_28260</name>
</gene>
<evidence type="ECO:0000313" key="2">
    <source>
        <dbReference type="EMBL" id="GGN45020.1"/>
    </source>
</evidence>
<dbReference type="SUPFAM" id="SSF47413">
    <property type="entry name" value="lambda repressor-like DNA-binding domains"/>
    <property type="match status" value="1"/>
</dbReference>
<evidence type="ECO:0000313" key="3">
    <source>
        <dbReference type="Proteomes" id="UP000600080"/>
    </source>
</evidence>
<protein>
    <submittedName>
        <fullName evidence="2">Transcriptional regulator</fullName>
    </submittedName>
</protein>
<feature type="domain" description="HTH cro/C1-type" evidence="1">
    <location>
        <begin position="18"/>
        <end position="73"/>
    </location>
</feature>
<dbReference type="Proteomes" id="UP000600080">
    <property type="component" value="Unassembled WGS sequence"/>
</dbReference>
<dbReference type="EMBL" id="BMND01000009">
    <property type="protein sequence ID" value="GGN45020.1"/>
    <property type="molecule type" value="Genomic_DNA"/>
</dbReference>
<proteinExistence type="predicted"/>
<accession>A0ABQ2JCW6</accession>